<sequence length="138" mass="14906">MKKTILLLALAMGAWSGAGHAQGAPSAGLKVTGHIAGYECMGLRDGFQEATWDQLPRVLAEPRANAPQVGIATISVIVKSPHVARNGYLEVMHLDGRPGWVDQRVLVPWVNRNAPGVRCVPAMMSNGRLGFDYIRPPR</sequence>
<name>A0A2W5NVA0_VARPD</name>
<protein>
    <recommendedName>
        <fullName evidence="4">SH3 domain-containing protein</fullName>
    </recommendedName>
</protein>
<evidence type="ECO:0008006" key="4">
    <source>
        <dbReference type="Google" id="ProtNLM"/>
    </source>
</evidence>
<dbReference type="EMBL" id="QFPP01000892">
    <property type="protein sequence ID" value="PZQ55959.1"/>
    <property type="molecule type" value="Genomic_DNA"/>
</dbReference>
<dbReference type="Proteomes" id="UP000249135">
    <property type="component" value="Unassembled WGS sequence"/>
</dbReference>
<evidence type="ECO:0000256" key="1">
    <source>
        <dbReference type="SAM" id="SignalP"/>
    </source>
</evidence>
<comment type="caution">
    <text evidence="2">The sequence shown here is derived from an EMBL/GenBank/DDBJ whole genome shotgun (WGS) entry which is preliminary data.</text>
</comment>
<feature type="chain" id="PRO_5016103975" description="SH3 domain-containing protein" evidence="1">
    <location>
        <begin position="22"/>
        <end position="138"/>
    </location>
</feature>
<reference evidence="2 3" key="1">
    <citation type="submission" date="2017-08" db="EMBL/GenBank/DDBJ databases">
        <title>Infants hospitalized years apart are colonized by the same room-sourced microbial strains.</title>
        <authorList>
            <person name="Brooks B."/>
            <person name="Olm M.R."/>
            <person name="Firek B.A."/>
            <person name="Baker R."/>
            <person name="Thomas B.C."/>
            <person name="Morowitz M.J."/>
            <person name="Banfield J.F."/>
        </authorList>
    </citation>
    <scope>NUCLEOTIDE SEQUENCE [LARGE SCALE GENOMIC DNA]</scope>
    <source>
        <strain evidence="2">S2_005_003_R2_41</strain>
    </source>
</reference>
<evidence type="ECO:0000313" key="3">
    <source>
        <dbReference type="Proteomes" id="UP000249135"/>
    </source>
</evidence>
<feature type="signal peptide" evidence="1">
    <location>
        <begin position="1"/>
        <end position="21"/>
    </location>
</feature>
<evidence type="ECO:0000313" key="2">
    <source>
        <dbReference type="EMBL" id="PZQ55959.1"/>
    </source>
</evidence>
<organism evidence="2 3">
    <name type="scientific">Variovorax paradoxus</name>
    <dbReference type="NCBI Taxonomy" id="34073"/>
    <lineage>
        <taxon>Bacteria</taxon>
        <taxon>Pseudomonadati</taxon>
        <taxon>Pseudomonadota</taxon>
        <taxon>Betaproteobacteria</taxon>
        <taxon>Burkholderiales</taxon>
        <taxon>Comamonadaceae</taxon>
        <taxon>Variovorax</taxon>
    </lineage>
</organism>
<keyword evidence="1" id="KW-0732">Signal</keyword>
<gene>
    <name evidence="2" type="ORF">DI563_32240</name>
</gene>
<dbReference type="AlphaFoldDB" id="A0A2W5NVA0"/>
<accession>A0A2W5NVA0</accession>
<proteinExistence type="predicted"/>